<organism evidence="1 2">
    <name type="scientific">Odynerus spinipes</name>
    <dbReference type="NCBI Taxonomy" id="1348599"/>
    <lineage>
        <taxon>Eukaryota</taxon>
        <taxon>Metazoa</taxon>
        <taxon>Ecdysozoa</taxon>
        <taxon>Arthropoda</taxon>
        <taxon>Hexapoda</taxon>
        <taxon>Insecta</taxon>
        <taxon>Pterygota</taxon>
        <taxon>Neoptera</taxon>
        <taxon>Endopterygota</taxon>
        <taxon>Hymenoptera</taxon>
        <taxon>Apocrita</taxon>
        <taxon>Aculeata</taxon>
        <taxon>Vespoidea</taxon>
        <taxon>Vespidae</taxon>
        <taxon>Eumeninae</taxon>
        <taxon>Odynerus</taxon>
    </lineage>
</organism>
<dbReference type="AlphaFoldDB" id="A0AAD9RGL2"/>
<reference evidence="1" key="2">
    <citation type="journal article" date="2023" name="Commun. Biol.">
        <title>Intrasexual cuticular hydrocarbon dimorphism in a wasp sheds light on hydrocarbon biosynthesis genes in Hymenoptera.</title>
        <authorList>
            <person name="Moris V.C."/>
            <person name="Podsiadlowski L."/>
            <person name="Martin S."/>
            <person name="Oeyen J.P."/>
            <person name="Donath A."/>
            <person name="Petersen M."/>
            <person name="Wilbrandt J."/>
            <person name="Misof B."/>
            <person name="Liedtke D."/>
            <person name="Thamm M."/>
            <person name="Scheiner R."/>
            <person name="Schmitt T."/>
            <person name="Niehuis O."/>
        </authorList>
    </citation>
    <scope>NUCLEOTIDE SEQUENCE</scope>
    <source>
        <strain evidence="1">GBR_01_08_01A</strain>
    </source>
</reference>
<protein>
    <submittedName>
        <fullName evidence="1">Uncharacterized protein</fullName>
    </submittedName>
</protein>
<comment type="caution">
    <text evidence="1">The sequence shown here is derived from an EMBL/GenBank/DDBJ whole genome shotgun (WGS) entry which is preliminary data.</text>
</comment>
<proteinExistence type="predicted"/>
<reference evidence="1" key="1">
    <citation type="submission" date="2021-08" db="EMBL/GenBank/DDBJ databases">
        <authorList>
            <person name="Misof B."/>
            <person name="Oliver O."/>
            <person name="Podsiadlowski L."/>
            <person name="Donath A."/>
            <person name="Peters R."/>
            <person name="Mayer C."/>
            <person name="Rust J."/>
            <person name="Gunkel S."/>
            <person name="Lesny P."/>
            <person name="Martin S."/>
            <person name="Oeyen J.P."/>
            <person name="Petersen M."/>
            <person name="Panagiotis P."/>
            <person name="Wilbrandt J."/>
            <person name="Tanja T."/>
        </authorList>
    </citation>
    <scope>NUCLEOTIDE SEQUENCE</scope>
    <source>
        <strain evidence="1">GBR_01_08_01A</strain>
        <tissue evidence="1">Thorax + abdomen</tissue>
    </source>
</reference>
<keyword evidence="2" id="KW-1185">Reference proteome</keyword>
<evidence type="ECO:0000313" key="1">
    <source>
        <dbReference type="EMBL" id="KAK2579390.1"/>
    </source>
</evidence>
<accession>A0AAD9RGL2</accession>
<evidence type="ECO:0000313" key="2">
    <source>
        <dbReference type="Proteomes" id="UP001258017"/>
    </source>
</evidence>
<dbReference type="EMBL" id="JAIFRP010000090">
    <property type="protein sequence ID" value="KAK2579390.1"/>
    <property type="molecule type" value="Genomic_DNA"/>
</dbReference>
<dbReference type="Proteomes" id="UP001258017">
    <property type="component" value="Unassembled WGS sequence"/>
</dbReference>
<gene>
    <name evidence="1" type="ORF">KPH14_003252</name>
</gene>
<name>A0AAD9RGL2_9HYME</name>
<sequence>MAAPVVLSLARIIPTHKLILVMLLEALEILSDRIIVLYNKPCQPTCLYFVYAGWRFRCFLHPVIYDLLCMFDVLHSCCPRVSLFREGTSYDVE</sequence>